<comment type="caution">
    <text evidence="13">The sequence shown here is derived from an EMBL/GenBank/DDBJ whole genome shotgun (WGS) entry which is preliminary data.</text>
</comment>
<keyword evidence="10" id="KW-0594">Phospholipid biosynthesis</keyword>
<dbReference type="Pfam" id="PF04191">
    <property type="entry name" value="PEMT"/>
    <property type="match status" value="1"/>
</dbReference>
<evidence type="ECO:0000256" key="12">
    <source>
        <dbReference type="SAM" id="Phobius"/>
    </source>
</evidence>
<feature type="transmembrane region" description="Helical" evidence="12">
    <location>
        <begin position="144"/>
        <end position="162"/>
    </location>
</feature>
<dbReference type="Gene3D" id="1.20.120.1630">
    <property type="match status" value="1"/>
</dbReference>
<keyword evidence="3" id="KW-0808">Transferase</keyword>
<keyword evidence="3" id="KW-0489">Methyltransferase</keyword>
<evidence type="ECO:0000313" key="14">
    <source>
        <dbReference type="Proteomes" id="UP001383192"/>
    </source>
</evidence>
<keyword evidence="4" id="KW-0949">S-adenosyl-L-methionine</keyword>
<evidence type="ECO:0000256" key="2">
    <source>
        <dbReference type="ARBA" id="ARBA00022516"/>
    </source>
</evidence>
<feature type="transmembrane region" description="Helical" evidence="12">
    <location>
        <begin position="52"/>
        <end position="71"/>
    </location>
</feature>
<evidence type="ECO:0000313" key="13">
    <source>
        <dbReference type="EMBL" id="KAK7024505.1"/>
    </source>
</evidence>
<proteinExistence type="predicted"/>
<evidence type="ECO:0000256" key="4">
    <source>
        <dbReference type="ARBA" id="ARBA00022691"/>
    </source>
</evidence>
<keyword evidence="8" id="KW-0443">Lipid metabolism</keyword>
<evidence type="ECO:0000256" key="10">
    <source>
        <dbReference type="ARBA" id="ARBA00023209"/>
    </source>
</evidence>
<sequence length="233" mass="26486">MSLTRASLTIAQAIAHHYAMTPPNPTEEKTRYHKEEWWVLQIAPFIFRMHSVILWICSTFEILSYLCALYFPSSVPFPTNVVCPVNFQLGVPSSPSPIFLIGSLALFLGAYIRLDCFKALGRLFTFDLTLQENHKLITTRFYGYVRHPAYTGSLLLVVGITLSHFTEGSWLTECGPLRSPTLSLVVAAAWWAWVMAVAISRVQAEDAQMKKTFGEEWEKYAIEVPWWFFPGIA</sequence>
<dbReference type="Proteomes" id="UP001383192">
    <property type="component" value="Unassembled WGS sequence"/>
</dbReference>
<feature type="transmembrane region" description="Helical" evidence="12">
    <location>
        <begin position="96"/>
        <end position="114"/>
    </location>
</feature>
<keyword evidence="11" id="KW-1208">Phospholipid metabolism</keyword>
<comment type="subcellular location">
    <subcellularLocation>
        <location evidence="1">Endomembrane system</location>
        <topology evidence="1">Multi-pass membrane protein</topology>
    </subcellularLocation>
</comment>
<keyword evidence="7 12" id="KW-1133">Transmembrane helix</keyword>
<dbReference type="GO" id="GO:0008654">
    <property type="term" value="P:phospholipid biosynthetic process"/>
    <property type="evidence" value="ECO:0007669"/>
    <property type="project" value="UniProtKB-KW"/>
</dbReference>
<keyword evidence="9 12" id="KW-0472">Membrane</keyword>
<dbReference type="AlphaFoldDB" id="A0AAW0BFD3"/>
<evidence type="ECO:0008006" key="15">
    <source>
        <dbReference type="Google" id="ProtNLM"/>
    </source>
</evidence>
<evidence type="ECO:0000256" key="7">
    <source>
        <dbReference type="ARBA" id="ARBA00022989"/>
    </source>
</evidence>
<dbReference type="GO" id="GO:0012505">
    <property type="term" value="C:endomembrane system"/>
    <property type="evidence" value="ECO:0007669"/>
    <property type="project" value="UniProtKB-SubCell"/>
</dbReference>
<gene>
    <name evidence="13" type="ORF">VNI00_016258</name>
</gene>
<keyword evidence="2" id="KW-0444">Lipid biosynthesis</keyword>
<dbReference type="GO" id="GO:0008168">
    <property type="term" value="F:methyltransferase activity"/>
    <property type="evidence" value="ECO:0007669"/>
    <property type="project" value="UniProtKB-KW"/>
</dbReference>
<name>A0AAW0BFD3_9AGAR</name>
<dbReference type="EMBL" id="JAYKXP010000122">
    <property type="protein sequence ID" value="KAK7024505.1"/>
    <property type="molecule type" value="Genomic_DNA"/>
</dbReference>
<dbReference type="PANTHER" id="PTHR12714:SF24">
    <property type="entry name" value="SLR1182 PROTEIN"/>
    <property type="match status" value="1"/>
</dbReference>
<evidence type="ECO:0000256" key="6">
    <source>
        <dbReference type="ARBA" id="ARBA00022824"/>
    </source>
</evidence>
<feature type="transmembrane region" description="Helical" evidence="12">
    <location>
        <begin position="182"/>
        <end position="202"/>
    </location>
</feature>
<dbReference type="PANTHER" id="PTHR12714">
    <property type="entry name" value="PROTEIN-S ISOPRENYLCYSTEINE O-METHYLTRANSFERASE"/>
    <property type="match status" value="1"/>
</dbReference>
<evidence type="ECO:0000256" key="3">
    <source>
        <dbReference type="ARBA" id="ARBA00022603"/>
    </source>
</evidence>
<evidence type="ECO:0000256" key="1">
    <source>
        <dbReference type="ARBA" id="ARBA00004127"/>
    </source>
</evidence>
<keyword evidence="14" id="KW-1185">Reference proteome</keyword>
<reference evidence="13 14" key="1">
    <citation type="submission" date="2024-01" db="EMBL/GenBank/DDBJ databases">
        <title>A draft genome for a cacao thread blight-causing isolate of Paramarasmius palmivorus.</title>
        <authorList>
            <person name="Baruah I.K."/>
            <person name="Bukari Y."/>
            <person name="Amoako-Attah I."/>
            <person name="Meinhardt L.W."/>
            <person name="Bailey B.A."/>
            <person name="Cohen S.P."/>
        </authorList>
    </citation>
    <scope>NUCLEOTIDE SEQUENCE [LARGE SCALE GENOMIC DNA]</scope>
    <source>
        <strain evidence="13 14">GH-12</strain>
    </source>
</reference>
<dbReference type="InterPro" id="IPR007318">
    <property type="entry name" value="Phopholipid_MeTrfase"/>
</dbReference>
<evidence type="ECO:0000256" key="8">
    <source>
        <dbReference type="ARBA" id="ARBA00023098"/>
    </source>
</evidence>
<keyword evidence="6" id="KW-0256">Endoplasmic reticulum</keyword>
<accession>A0AAW0BFD3</accession>
<evidence type="ECO:0000256" key="11">
    <source>
        <dbReference type="ARBA" id="ARBA00023264"/>
    </source>
</evidence>
<evidence type="ECO:0000256" key="5">
    <source>
        <dbReference type="ARBA" id="ARBA00022692"/>
    </source>
</evidence>
<organism evidence="13 14">
    <name type="scientific">Paramarasmius palmivorus</name>
    <dbReference type="NCBI Taxonomy" id="297713"/>
    <lineage>
        <taxon>Eukaryota</taxon>
        <taxon>Fungi</taxon>
        <taxon>Dikarya</taxon>
        <taxon>Basidiomycota</taxon>
        <taxon>Agaricomycotina</taxon>
        <taxon>Agaricomycetes</taxon>
        <taxon>Agaricomycetidae</taxon>
        <taxon>Agaricales</taxon>
        <taxon>Marasmiineae</taxon>
        <taxon>Marasmiaceae</taxon>
        <taxon>Paramarasmius</taxon>
    </lineage>
</organism>
<keyword evidence="5 12" id="KW-0812">Transmembrane</keyword>
<evidence type="ECO:0000256" key="9">
    <source>
        <dbReference type="ARBA" id="ARBA00023136"/>
    </source>
</evidence>
<protein>
    <recommendedName>
        <fullName evidence="15">Protein-S-isoprenylcysteine O-methyltransferase</fullName>
    </recommendedName>
</protein>
<dbReference type="GO" id="GO:0032259">
    <property type="term" value="P:methylation"/>
    <property type="evidence" value="ECO:0007669"/>
    <property type="project" value="UniProtKB-KW"/>
</dbReference>